<feature type="transmembrane region" description="Helical" evidence="6">
    <location>
        <begin position="314"/>
        <end position="338"/>
    </location>
</feature>
<organism evidence="7 8">
    <name type="scientific">Patella caerulea</name>
    <name type="common">Rayed Mediterranean limpet</name>
    <dbReference type="NCBI Taxonomy" id="87958"/>
    <lineage>
        <taxon>Eukaryota</taxon>
        <taxon>Metazoa</taxon>
        <taxon>Spiralia</taxon>
        <taxon>Lophotrochozoa</taxon>
        <taxon>Mollusca</taxon>
        <taxon>Gastropoda</taxon>
        <taxon>Patellogastropoda</taxon>
        <taxon>Patelloidea</taxon>
        <taxon>Patellidae</taxon>
        <taxon>Patella</taxon>
    </lineage>
</organism>
<evidence type="ECO:0000256" key="6">
    <source>
        <dbReference type="RuleBase" id="RU004914"/>
    </source>
</evidence>
<feature type="transmembrane region" description="Helical" evidence="6">
    <location>
        <begin position="91"/>
        <end position="115"/>
    </location>
</feature>
<keyword evidence="3 6" id="KW-0812">Transmembrane</keyword>
<feature type="transmembrane region" description="Helical" evidence="6">
    <location>
        <begin position="358"/>
        <end position="379"/>
    </location>
</feature>
<dbReference type="GO" id="GO:0015297">
    <property type="term" value="F:antiporter activity"/>
    <property type="evidence" value="ECO:0007669"/>
    <property type="project" value="InterPro"/>
</dbReference>
<protein>
    <recommendedName>
        <fullName evidence="6">Multidrug and toxin extrusion protein</fullName>
    </recommendedName>
</protein>
<proteinExistence type="inferred from homology"/>
<dbReference type="Proteomes" id="UP001347796">
    <property type="component" value="Unassembled WGS sequence"/>
</dbReference>
<dbReference type="InterPro" id="IPR002528">
    <property type="entry name" value="MATE_fam"/>
</dbReference>
<evidence type="ECO:0000256" key="1">
    <source>
        <dbReference type="ARBA" id="ARBA00004141"/>
    </source>
</evidence>
<feature type="transmembrane region" description="Helical" evidence="6">
    <location>
        <begin position="135"/>
        <end position="151"/>
    </location>
</feature>
<dbReference type="AlphaFoldDB" id="A0AAN8J4F4"/>
<feature type="transmembrane region" description="Helical" evidence="6">
    <location>
        <begin position="283"/>
        <end position="302"/>
    </location>
</feature>
<dbReference type="CDD" id="cd13132">
    <property type="entry name" value="MATE_eukaryotic"/>
    <property type="match status" value="1"/>
</dbReference>
<dbReference type="EMBL" id="JAZGQO010000018">
    <property type="protein sequence ID" value="KAK6168215.1"/>
    <property type="molecule type" value="Genomic_DNA"/>
</dbReference>
<reference evidence="7 8" key="1">
    <citation type="submission" date="2024-01" db="EMBL/GenBank/DDBJ databases">
        <title>The genome of the rayed Mediterranean limpet Patella caerulea (Linnaeus, 1758).</title>
        <authorList>
            <person name="Anh-Thu Weber A."/>
            <person name="Halstead-Nussloch G."/>
        </authorList>
    </citation>
    <scope>NUCLEOTIDE SEQUENCE [LARGE SCALE GENOMIC DNA]</scope>
    <source>
        <strain evidence="7">AATW-2023a</strain>
        <tissue evidence="7">Whole specimen</tissue>
    </source>
</reference>
<evidence type="ECO:0000313" key="7">
    <source>
        <dbReference type="EMBL" id="KAK6168215.1"/>
    </source>
</evidence>
<dbReference type="GO" id="GO:0042910">
    <property type="term" value="F:xenobiotic transmembrane transporter activity"/>
    <property type="evidence" value="ECO:0007669"/>
    <property type="project" value="InterPro"/>
</dbReference>
<evidence type="ECO:0000313" key="8">
    <source>
        <dbReference type="Proteomes" id="UP001347796"/>
    </source>
</evidence>
<evidence type="ECO:0000256" key="5">
    <source>
        <dbReference type="ARBA" id="ARBA00023136"/>
    </source>
</evidence>
<keyword evidence="5 6" id="KW-0472">Membrane</keyword>
<comment type="similarity">
    <text evidence="2 6">Belongs to the multi antimicrobial extrusion (MATE) (TC 2.A.66.1) family.</text>
</comment>
<evidence type="ECO:0000256" key="2">
    <source>
        <dbReference type="ARBA" id="ARBA00010199"/>
    </source>
</evidence>
<name>A0AAN8J4F4_PATCE</name>
<keyword evidence="4 6" id="KW-1133">Transmembrane helix</keyword>
<feature type="transmembrane region" description="Helical" evidence="6">
    <location>
        <begin position="416"/>
        <end position="439"/>
    </location>
</feature>
<gene>
    <name evidence="7" type="ORF">SNE40_022087</name>
</gene>
<comment type="subcellular location">
    <subcellularLocation>
        <location evidence="1">Membrane</location>
        <topology evidence="1">Multi-pass membrane protein</topology>
    </subcellularLocation>
</comment>
<keyword evidence="8" id="KW-1185">Reference proteome</keyword>
<dbReference type="InterPro" id="IPR045069">
    <property type="entry name" value="MATE_euk"/>
</dbReference>
<dbReference type="PANTHER" id="PTHR11206">
    <property type="entry name" value="MULTIDRUG RESISTANCE PROTEIN"/>
    <property type="match status" value="1"/>
</dbReference>
<dbReference type="NCBIfam" id="TIGR00797">
    <property type="entry name" value="matE"/>
    <property type="match status" value="1"/>
</dbReference>
<dbReference type="Pfam" id="PF01554">
    <property type="entry name" value="MatE"/>
    <property type="match status" value="2"/>
</dbReference>
<sequence length="522" mass="57059">MSTCIKFKSEIKAELVQILKLAVITGFTQFFVVLPSIVSIMVSGHFDKQSLDAAGMGFCILNVSAFAVTIGLSTASETLFSQTHGSSNISLFGIVVQKSLLITIMSTFLIIPILIHTDSLLFLSGQSEELSSMSLDFIFACIPGIFGYDVLTIQMKYLQVQKIVTPCLLTGVMANILNAGYLSAFFFGSNIGFIGCGLSFSLTFWSWNLLLFVYIRITKVYKDSWTGLHSDCLRDWAVFLKYGIPGIFMVQVEMICFEIYMLLAGLLGPVQLSSHTVLTSVGFIIYNTAFGAKMAATLQIGNHLGGGYGDKAKIATYATAILAVLFSTVVSLTLLILHKAIPHLFSKDDEVIALTTSMFLFFCVVQFFNVLMTVLSGVIHSIGRHLFGAIVNIISLGIVAIPFAVYLMFWTSLGVLGAWISLFCGICAIVVMFTIKICLIDWEVEVRRAQVNAGVQTNNQDTNQTESSSVVDEKTFINETKNGTASKSTIIGLRIVQASLCILILVISILIDVYIRKPFHSG</sequence>
<accession>A0AAN8J4F4</accession>
<evidence type="ECO:0000256" key="4">
    <source>
        <dbReference type="ARBA" id="ARBA00022989"/>
    </source>
</evidence>
<feature type="transmembrane region" description="Helical" evidence="6">
    <location>
        <begin position="386"/>
        <end position="410"/>
    </location>
</feature>
<feature type="transmembrane region" description="Helical" evidence="6">
    <location>
        <begin position="191"/>
        <end position="215"/>
    </location>
</feature>
<feature type="transmembrane region" description="Helical" evidence="6">
    <location>
        <begin position="54"/>
        <end position="79"/>
    </location>
</feature>
<feature type="transmembrane region" description="Helical" evidence="6">
    <location>
        <begin position="21"/>
        <end position="42"/>
    </location>
</feature>
<dbReference type="GO" id="GO:1990961">
    <property type="term" value="P:xenobiotic detoxification by transmembrane export across the plasma membrane"/>
    <property type="evidence" value="ECO:0007669"/>
    <property type="project" value="InterPro"/>
</dbReference>
<evidence type="ECO:0000256" key="3">
    <source>
        <dbReference type="ARBA" id="ARBA00022692"/>
    </source>
</evidence>
<feature type="transmembrane region" description="Helical" evidence="6">
    <location>
        <begin position="236"/>
        <end position="263"/>
    </location>
</feature>
<dbReference type="GO" id="GO:0016020">
    <property type="term" value="C:membrane"/>
    <property type="evidence" value="ECO:0007669"/>
    <property type="project" value="UniProtKB-SubCell"/>
</dbReference>
<comment type="caution">
    <text evidence="7">The sequence shown here is derived from an EMBL/GenBank/DDBJ whole genome shotgun (WGS) entry which is preliminary data.</text>
</comment>
<feature type="transmembrane region" description="Helical" evidence="6">
    <location>
        <begin position="163"/>
        <end position="185"/>
    </location>
</feature>
<feature type="transmembrane region" description="Helical" evidence="6">
    <location>
        <begin position="495"/>
        <end position="515"/>
    </location>
</feature>